<keyword evidence="10" id="KW-0812">Transmembrane</keyword>
<dbReference type="InterPro" id="IPR002642">
    <property type="entry name" value="LysoPLipase_cat_dom"/>
</dbReference>
<feature type="transmembrane region" description="Helical" evidence="10">
    <location>
        <begin position="49"/>
        <end position="77"/>
    </location>
</feature>
<dbReference type="EMBL" id="AVOT02022795">
    <property type="protein sequence ID" value="MBW0512429.1"/>
    <property type="molecule type" value="Genomic_DNA"/>
</dbReference>
<dbReference type="GO" id="GO:0046475">
    <property type="term" value="P:glycerophospholipid catabolic process"/>
    <property type="evidence" value="ECO:0007669"/>
    <property type="project" value="TreeGrafter"/>
</dbReference>
<dbReference type="PANTHER" id="PTHR10728:SF33">
    <property type="entry name" value="LYSOPHOSPHOLIPASE 1-RELATED"/>
    <property type="match status" value="1"/>
</dbReference>
<evidence type="ECO:0000256" key="2">
    <source>
        <dbReference type="ARBA" id="ARBA00013274"/>
    </source>
</evidence>
<feature type="domain" description="PLA2c" evidence="11">
    <location>
        <begin position="104"/>
        <end position="663"/>
    </location>
</feature>
<dbReference type="EC" id="3.1.1.5" evidence="2 9"/>
<comment type="catalytic activity">
    <reaction evidence="9">
        <text>a 1-acyl-sn-glycero-3-phosphocholine + H2O = sn-glycerol 3-phosphocholine + a fatty acid + H(+)</text>
        <dbReference type="Rhea" id="RHEA:15177"/>
        <dbReference type="ChEBI" id="CHEBI:15377"/>
        <dbReference type="ChEBI" id="CHEBI:15378"/>
        <dbReference type="ChEBI" id="CHEBI:16870"/>
        <dbReference type="ChEBI" id="CHEBI:28868"/>
        <dbReference type="ChEBI" id="CHEBI:58168"/>
        <dbReference type="EC" id="3.1.1.5"/>
    </reaction>
</comment>
<sequence length="663" mass="73560">MIHDDGLSSTIPILILVKMKTFLHHPSLRIVIKISSNSSSPLLSSFCRVWLFFIMFLFLLFLAFIYATDLFLVIFAIPENPRLYARSPALRKSPSGGYAPVWVDCPSDLSVRTPKINGPLAPKEAEYIKKRTTKSIPHWRSYLFRAGLTDFDIEKFLQKALDQGPAAGLTLPNIGIALSGGGPRAALISASMVHALDDRNPQGVQAGTGGIMQLVNYVCGLSGGSWFTGSWATSNFPEVLELVSTWRLQQDNQPLDWEVLKKYPPAISIAREKTMAGFPASLVDVWALMVGKHFVNAPDYGKSVLFSSIRDVPAFRNYDAPFPIIVATSRGEKGRCDINLQTPIYEFTPIEFGVFHPSLNAFIPIDYLGTSMFNGKPIPQSACVKGFDNAAFVMGSSSNIFSEPFDPEEKKSLWNKLVAGLYEYFTKHMYDEALLFNPFNGLGTGLGPNSGFPDGKDVLLYLADGGLGGENMPIWPMMQPSRKVDVIFAIDAEADGAGHTITAHGYSNGTSLYMTYKKTLLPDYKDYRFPKIPDYQNDFSRRGLHQHPSLFGCNETDAPLVIYFPNYHMVADTDFTSVHASYTQAEIDGFFANGFAIATQSMGNINENLFLTQNIEDDLRRGGKSVIPRWPTCLACALIDRQILRNGLQRTSQCEACFRQHCV</sequence>
<evidence type="ECO:0000256" key="9">
    <source>
        <dbReference type="RuleBase" id="RU362103"/>
    </source>
</evidence>
<dbReference type="SUPFAM" id="SSF52151">
    <property type="entry name" value="FabD/lysophospholipase-like"/>
    <property type="match status" value="1"/>
</dbReference>
<dbReference type="OrthoDB" id="4084751at2759"/>
<dbReference type="Pfam" id="PF01735">
    <property type="entry name" value="PLA2_B"/>
    <property type="match status" value="1"/>
</dbReference>
<dbReference type="GO" id="GO:0005829">
    <property type="term" value="C:cytosol"/>
    <property type="evidence" value="ECO:0007669"/>
    <property type="project" value="TreeGrafter"/>
</dbReference>
<name>A0A9Q3E049_9BASI</name>
<protein>
    <recommendedName>
        <fullName evidence="2 9">Lysophospholipase</fullName>
        <ecNumber evidence="2 9">3.1.1.5</ecNumber>
    </recommendedName>
</protein>
<keyword evidence="4 8" id="KW-0378">Hydrolase</keyword>
<evidence type="ECO:0000259" key="11">
    <source>
        <dbReference type="PROSITE" id="PS51210"/>
    </source>
</evidence>
<evidence type="ECO:0000256" key="6">
    <source>
        <dbReference type="ARBA" id="ARBA00023098"/>
    </source>
</evidence>
<dbReference type="InterPro" id="IPR016035">
    <property type="entry name" value="Acyl_Trfase/lysoPLipase"/>
</dbReference>
<keyword evidence="10" id="KW-0472">Membrane</keyword>
<dbReference type="SMART" id="SM00022">
    <property type="entry name" value="PLAc"/>
    <property type="match status" value="1"/>
</dbReference>
<evidence type="ECO:0000256" key="3">
    <source>
        <dbReference type="ARBA" id="ARBA00022729"/>
    </source>
</evidence>
<keyword evidence="5 8" id="KW-0442">Lipid degradation</keyword>
<dbReference type="Proteomes" id="UP000765509">
    <property type="component" value="Unassembled WGS sequence"/>
</dbReference>
<dbReference type="GO" id="GO:0004622">
    <property type="term" value="F:phosphatidylcholine lysophospholipase activity"/>
    <property type="evidence" value="ECO:0007669"/>
    <property type="project" value="UniProtKB-EC"/>
</dbReference>
<gene>
    <name evidence="12" type="ORF">O181_052144</name>
</gene>
<evidence type="ECO:0000256" key="8">
    <source>
        <dbReference type="PROSITE-ProRule" id="PRU00555"/>
    </source>
</evidence>
<reference evidence="12" key="1">
    <citation type="submission" date="2021-03" db="EMBL/GenBank/DDBJ databases">
        <title>Draft genome sequence of rust myrtle Austropuccinia psidii MF-1, a brazilian biotype.</title>
        <authorList>
            <person name="Quecine M.C."/>
            <person name="Pachon D.M.R."/>
            <person name="Bonatelli M.L."/>
            <person name="Correr F.H."/>
            <person name="Franceschini L.M."/>
            <person name="Leite T.F."/>
            <person name="Margarido G.R.A."/>
            <person name="Almeida C.A."/>
            <person name="Ferrarezi J.A."/>
            <person name="Labate C.A."/>
        </authorList>
    </citation>
    <scope>NUCLEOTIDE SEQUENCE</scope>
    <source>
        <strain evidence="12">MF-1</strain>
    </source>
</reference>
<comment type="similarity">
    <text evidence="1 9">Belongs to the lysophospholipase family.</text>
</comment>
<dbReference type="PANTHER" id="PTHR10728">
    <property type="entry name" value="CYTOSOLIC PHOSPHOLIPASE A2"/>
    <property type="match status" value="1"/>
</dbReference>
<proteinExistence type="inferred from homology"/>
<evidence type="ECO:0000256" key="7">
    <source>
        <dbReference type="ARBA" id="ARBA00023180"/>
    </source>
</evidence>
<evidence type="ECO:0000256" key="1">
    <source>
        <dbReference type="ARBA" id="ARBA00008780"/>
    </source>
</evidence>
<dbReference type="Gene3D" id="3.40.1090.10">
    <property type="entry name" value="Cytosolic phospholipase A2 catalytic domain"/>
    <property type="match status" value="1"/>
</dbReference>
<evidence type="ECO:0000313" key="12">
    <source>
        <dbReference type="EMBL" id="MBW0512429.1"/>
    </source>
</evidence>
<comment type="caution">
    <text evidence="12">The sequence shown here is derived from an EMBL/GenBank/DDBJ whole genome shotgun (WGS) entry which is preliminary data.</text>
</comment>
<evidence type="ECO:0000256" key="10">
    <source>
        <dbReference type="SAM" id="Phobius"/>
    </source>
</evidence>
<dbReference type="AlphaFoldDB" id="A0A9Q3E049"/>
<evidence type="ECO:0000256" key="5">
    <source>
        <dbReference type="ARBA" id="ARBA00022963"/>
    </source>
</evidence>
<keyword evidence="3" id="KW-0732">Signal</keyword>
<evidence type="ECO:0000256" key="4">
    <source>
        <dbReference type="ARBA" id="ARBA00022801"/>
    </source>
</evidence>
<keyword evidence="6 8" id="KW-0443">Lipid metabolism</keyword>
<accession>A0A9Q3E049</accession>
<keyword evidence="10" id="KW-1133">Transmembrane helix</keyword>
<evidence type="ECO:0000313" key="13">
    <source>
        <dbReference type="Proteomes" id="UP000765509"/>
    </source>
</evidence>
<keyword evidence="7" id="KW-0325">Glycoprotein</keyword>
<dbReference type="GO" id="GO:0004623">
    <property type="term" value="F:phospholipase A2 activity"/>
    <property type="evidence" value="ECO:0007669"/>
    <property type="project" value="TreeGrafter"/>
</dbReference>
<dbReference type="PROSITE" id="PS51210">
    <property type="entry name" value="PLA2C"/>
    <property type="match status" value="1"/>
</dbReference>
<organism evidence="12 13">
    <name type="scientific">Austropuccinia psidii MF-1</name>
    <dbReference type="NCBI Taxonomy" id="1389203"/>
    <lineage>
        <taxon>Eukaryota</taxon>
        <taxon>Fungi</taxon>
        <taxon>Dikarya</taxon>
        <taxon>Basidiomycota</taxon>
        <taxon>Pucciniomycotina</taxon>
        <taxon>Pucciniomycetes</taxon>
        <taxon>Pucciniales</taxon>
        <taxon>Sphaerophragmiaceae</taxon>
        <taxon>Austropuccinia</taxon>
    </lineage>
</organism>
<keyword evidence="13" id="KW-1185">Reference proteome</keyword>